<dbReference type="HOGENOM" id="CLU_355798_0_0_1"/>
<organism evidence="5">
    <name type="scientific">Oryza punctata</name>
    <name type="common">Red rice</name>
    <dbReference type="NCBI Taxonomy" id="4537"/>
    <lineage>
        <taxon>Eukaryota</taxon>
        <taxon>Viridiplantae</taxon>
        <taxon>Streptophyta</taxon>
        <taxon>Embryophyta</taxon>
        <taxon>Tracheophyta</taxon>
        <taxon>Spermatophyta</taxon>
        <taxon>Magnoliopsida</taxon>
        <taxon>Liliopsida</taxon>
        <taxon>Poales</taxon>
        <taxon>Poaceae</taxon>
        <taxon>BOP clade</taxon>
        <taxon>Oryzoideae</taxon>
        <taxon>Oryzeae</taxon>
        <taxon>Oryzinae</taxon>
        <taxon>Oryza</taxon>
    </lineage>
</organism>
<dbReference type="Gramene" id="OPUNC02G24270.1">
    <property type="protein sequence ID" value="OPUNC02G24270.1"/>
    <property type="gene ID" value="OPUNC02G24270"/>
</dbReference>
<dbReference type="InterPro" id="IPR036047">
    <property type="entry name" value="F-box-like_dom_sf"/>
</dbReference>
<evidence type="ECO:0000313" key="5">
    <source>
        <dbReference type="EnsemblPlants" id="OPUNC02G24270.1"/>
    </source>
</evidence>
<evidence type="ECO:0000256" key="2">
    <source>
        <dbReference type="SAM" id="Coils"/>
    </source>
</evidence>
<dbReference type="GO" id="GO:0031146">
    <property type="term" value="P:SCF-dependent proteasomal ubiquitin-dependent protein catabolic process"/>
    <property type="evidence" value="ECO:0007669"/>
    <property type="project" value="TreeGrafter"/>
</dbReference>
<name>A0A0E0K363_ORYPU</name>
<dbReference type="FunFam" id="3.80.10.10:FF:001402">
    <property type="entry name" value="Leucine Rich Repeat family protein"/>
    <property type="match status" value="1"/>
</dbReference>
<dbReference type="InterPro" id="IPR005516">
    <property type="entry name" value="Remorin_C"/>
</dbReference>
<feature type="region of interest" description="Disordered" evidence="3">
    <location>
        <begin position="30"/>
        <end position="57"/>
    </location>
</feature>
<protein>
    <recommendedName>
        <fullName evidence="4">Remorin C-terminal domain-containing protein</fullName>
    </recommendedName>
</protein>
<dbReference type="PANTHER" id="PTHR13318:SF74">
    <property type="entry name" value="OS02G0658500 PROTEIN"/>
    <property type="match status" value="1"/>
</dbReference>
<dbReference type="STRING" id="4537.A0A0E0K363"/>
<dbReference type="SUPFAM" id="SSF81383">
    <property type="entry name" value="F-box domain"/>
    <property type="match status" value="1"/>
</dbReference>
<dbReference type="Gene3D" id="3.80.10.10">
    <property type="entry name" value="Ribonuclease Inhibitor"/>
    <property type="match status" value="3"/>
</dbReference>
<feature type="compositionally biased region" description="Basic and acidic residues" evidence="3">
    <location>
        <begin position="664"/>
        <end position="675"/>
    </location>
</feature>
<dbReference type="OMA" id="GNFVHAK"/>
<proteinExistence type="inferred from homology"/>
<feature type="compositionally biased region" description="Basic and acidic residues" evidence="3">
    <location>
        <begin position="684"/>
        <end position="698"/>
    </location>
</feature>
<dbReference type="InterPro" id="IPR032675">
    <property type="entry name" value="LRR_dom_sf"/>
</dbReference>
<accession>A0A0E0K363</accession>
<feature type="compositionally biased region" description="Low complexity" evidence="3">
    <location>
        <begin position="40"/>
        <end position="57"/>
    </location>
</feature>
<dbReference type="AlphaFoldDB" id="A0A0E0K363"/>
<sequence length="955" mass="104358">MPEPDVGVLGGRGLHRDGLKGWPDLRALSGKMTTLPPPVEKQQQQQQQQARPAAVAPPDQTLEFSDGLLLRVLACLPEPHLTGAASLVCRRWMRLAGRLRRRLVVRDWAFVTHRLHYRFPELADLDLFPASIVAPAVPSPTSPLLTCAEVSLTLDTSADPPLGACRFLADDVLDRGLVAVAASFPNLRRLSATAASESGGLMDIAGGCATLQELELHRCTDLALRPVSAFAHLQILRLVAASSALYGTSEDGGVTDIGLTILAHGCKRLVKLELVGCEGSYDGIAAVGRCCAMLEELTISNHKMDSGWLAALAFCGNLKTLRLLGCCRIDDDPGPAEHLGACLTLESMQLQQCQLRDRRALHALFLVCEGARELLVQNCWGLEDDMFAMAGLCRRVKFLSLEGCSQLTTRGLESVITSWSDLQSLKVVSCDKIKDEEISPALSELFSTFKELKWRPDNKSRLAASLAGTGMGKKGRVLCKRQILPGHQRVKGTMLNYSTVKESRRAAIYGSGPPVSEGERTATGRGQEAGEKMAAAAADCVSCPSVNMRRVDHLLPLPIPIPCIAEPTTASRVSPGSSPARSDASEGAAFYAADTEAEPEASVGRSTQMLLAMAAMGGRGGPYGRRPASSYGSCTAWSAGSLTDHRPASPSPVCSPVSSNGGEGCRDGGERRNSDDASSFVTPRLEEDQERLPNRGDFIKPSTTPRHIRLQTPRNPSLLDRRFERTNPVPPRFIHKATPARSMRRAHSSHNYRRRLGAMDAINEWRLPKVSEEEDEAVDQTDWQVDTLSSRISSARDWNFEPGGAYEGSNHNACAFNHSDGENSPVAVQRMGRWPQGSAVKHKGNFVHAKLVAWKNAEIQKLIDKLRRKEADIDDWQMNQVTQAKEKMKRIEIKLEKKRVRAAEKMQKVIKDAQKKADKKKIKEHAVTDNQIACVERAMVKMSKTGKLPWSLAFL</sequence>
<dbReference type="GO" id="GO:0019005">
    <property type="term" value="C:SCF ubiquitin ligase complex"/>
    <property type="evidence" value="ECO:0007669"/>
    <property type="project" value="TreeGrafter"/>
</dbReference>
<feature type="domain" description="Remorin C-terminal" evidence="4">
    <location>
        <begin position="847"/>
        <end position="950"/>
    </location>
</feature>
<keyword evidence="6" id="KW-1185">Reference proteome</keyword>
<feature type="region of interest" description="Disordered" evidence="3">
    <location>
        <begin position="569"/>
        <end position="604"/>
    </location>
</feature>
<dbReference type="EnsemblPlants" id="OPUNC02G24270.1">
    <property type="protein sequence ID" value="OPUNC02G24270.1"/>
    <property type="gene ID" value="OPUNC02G24270"/>
</dbReference>
<reference evidence="5" key="1">
    <citation type="submission" date="2015-04" db="UniProtKB">
        <authorList>
            <consortium name="EnsemblPlants"/>
        </authorList>
    </citation>
    <scope>IDENTIFICATION</scope>
</reference>
<dbReference type="PANTHER" id="PTHR13318">
    <property type="entry name" value="PARTNER OF PAIRED, ISOFORM B-RELATED"/>
    <property type="match status" value="1"/>
</dbReference>
<dbReference type="Proteomes" id="UP000026962">
    <property type="component" value="Chromosome 2"/>
</dbReference>
<evidence type="ECO:0000256" key="1">
    <source>
        <dbReference type="ARBA" id="ARBA00005711"/>
    </source>
</evidence>
<feature type="compositionally biased region" description="Polar residues" evidence="3">
    <location>
        <begin position="569"/>
        <end position="580"/>
    </location>
</feature>
<feature type="coiled-coil region" evidence="2">
    <location>
        <begin position="859"/>
        <end position="923"/>
    </location>
</feature>
<dbReference type="SUPFAM" id="SSF52047">
    <property type="entry name" value="RNI-like"/>
    <property type="match status" value="1"/>
</dbReference>
<keyword evidence="2" id="KW-0175">Coiled coil</keyword>
<dbReference type="Pfam" id="PF03763">
    <property type="entry name" value="Remorin_C"/>
    <property type="match status" value="1"/>
</dbReference>
<evidence type="ECO:0000259" key="4">
    <source>
        <dbReference type="Pfam" id="PF03763"/>
    </source>
</evidence>
<dbReference type="FunFam" id="1.20.1280.50:FF:000073">
    <property type="entry name" value="F-box protein At5g07670"/>
    <property type="match status" value="1"/>
</dbReference>
<feature type="region of interest" description="Disordered" evidence="3">
    <location>
        <begin position="642"/>
        <end position="710"/>
    </location>
</feature>
<evidence type="ECO:0000313" key="6">
    <source>
        <dbReference type="Proteomes" id="UP000026962"/>
    </source>
</evidence>
<evidence type="ECO:0000256" key="3">
    <source>
        <dbReference type="SAM" id="MobiDB-lite"/>
    </source>
</evidence>
<reference evidence="5" key="2">
    <citation type="submission" date="2018-05" db="EMBL/GenBank/DDBJ databases">
        <title>OpunRS2 (Oryza punctata Reference Sequence Version 2).</title>
        <authorList>
            <person name="Zhang J."/>
            <person name="Kudrna D."/>
            <person name="Lee S."/>
            <person name="Talag J."/>
            <person name="Welchert J."/>
            <person name="Wing R.A."/>
        </authorList>
    </citation>
    <scope>NUCLEOTIDE SEQUENCE [LARGE SCALE GENOMIC DNA]</scope>
</reference>
<dbReference type="eggNOG" id="KOG1947">
    <property type="taxonomic scope" value="Eukaryota"/>
</dbReference>
<comment type="similarity">
    <text evidence="1">Belongs to the remorin family.</text>
</comment>